<sequence>MSNPQVRLKVLLRERHWQTHQTFSAEYDRAARKVDPSLVGQAPSRAQLHRWTTGDVKGLPYPDHCRVLEAMFPGWTAAQLFERVNGEESVTSEPEPSVSTPDEAAPVSDEADPALWGAGSLAG</sequence>
<feature type="region of interest" description="Disordered" evidence="1">
    <location>
        <begin position="85"/>
        <end position="123"/>
    </location>
</feature>
<reference evidence="2 3" key="1">
    <citation type="submission" date="2018-08" db="EMBL/GenBank/DDBJ databases">
        <title>Sequencing the genomes of 1000 actinobacteria strains.</title>
        <authorList>
            <person name="Klenk H.-P."/>
        </authorList>
    </citation>
    <scope>NUCLEOTIDE SEQUENCE [LARGE SCALE GENOMIC DNA]</scope>
    <source>
        <strain evidence="2 3">DSM 43927</strain>
    </source>
</reference>
<organism evidence="2 3">
    <name type="scientific">Thermomonospora umbrina</name>
    <dbReference type="NCBI Taxonomy" id="111806"/>
    <lineage>
        <taxon>Bacteria</taxon>
        <taxon>Bacillati</taxon>
        <taxon>Actinomycetota</taxon>
        <taxon>Actinomycetes</taxon>
        <taxon>Streptosporangiales</taxon>
        <taxon>Thermomonosporaceae</taxon>
        <taxon>Thermomonospora</taxon>
    </lineage>
</organism>
<dbReference type="Proteomes" id="UP000256661">
    <property type="component" value="Unassembled WGS sequence"/>
</dbReference>
<dbReference type="EMBL" id="QTTT01000001">
    <property type="protein sequence ID" value="REE96791.1"/>
    <property type="molecule type" value="Genomic_DNA"/>
</dbReference>
<keyword evidence="3" id="KW-1185">Reference proteome</keyword>
<accession>A0A3D9SYU8</accession>
<protein>
    <submittedName>
        <fullName evidence="2">Uncharacterized protein</fullName>
    </submittedName>
</protein>
<evidence type="ECO:0000313" key="2">
    <source>
        <dbReference type="EMBL" id="REE96791.1"/>
    </source>
</evidence>
<evidence type="ECO:0000256" key="1">
    <source>
        <dbReference type="SAM" id="MobiDB-lite"/>
    </source>
</evidence>
<comment type="caution">
    <text evidence="2">The sequence shown here is derived from an EMBL/GenBank/DDBJ whole genome shotgun (WGS) entry which is preliminary data.</text>
</comment>
<evidence type="ECO:0000313" key="3">
    <source>
        <dbReference type="Proteomes" id="UP000256661"/>
    </source>
</evidence>
<proteinExistence type="predicted"/>
<gene>
    <name evidence="2" type="ORF">DFJ69_2240</name>
</gene>
<dbReference type="AlphaFoldDB" id="A0A3D9SYU8"/>
<feature type="compositionally biased region" description="Low complexity" evidence="1">
    <location>
        <begin position="87"/>
        <end position="101"/>
    </location>
</feature>
<name>A0A3D9SYU8_9ACTN</name>